<keyword evidence="4" id="KW-0663">Pyridoxal phosphate</keyword>
<accession>A0A6J6CYQ5</accession>
<dbReference type="InterPro" id="IPR005814">
    <property type="entry name" value="Aminotrans_3"/>
</dbReference>
<reference evidence="5" key="1">
    <citation type="submission" date="2020-05" db="EMBL/GenBank/DDBJ databases">
        <authorList>
            <person name="Chiriac C."/>
            <person name="Salcher M."/>
            <person name="Ghai R."/>
            <person name="Kavagutti S V."/>
        </authorList>
    </citation>
    <scope>NUCLEOTIDE SEQUENCE</scope>
</reference>
<dbReference type="PANTHER" id="PTHR43094:SF1">
    <property type="entry name" value="AMINOTRANSFERASE CLASS-III"/>
    <property type="match status" value="1"/>
</dbReference>
<dbReference type="AlphaFoldDB" id="A0A6J6CYQ5"/>
<evidence type="ECO:0000313" key="5">
    <source>
        <dbReference type="EMBL" id="CAB4556245.1"/>
    </source>
</evidence>
<comment type="similarity">
    <text evidence="1">Belongs to the class-III pyridoxal-phosphate-dependent aminotransferase family.</text>
</comment>
<dbReference type="InterPro" id="IPR015421">
    <property type="entry name" value="PyrdxlP-dep_Trfase_major"/>
</dbReference>
<keyword evidence="3" id="KW-0808">Transferase</keyword>
<dbReference type="Gene3D" id="3.40.640.10">
    <property type="entry name" value="Type I PLP-dependent aspartate aminotransferase-like (Major domain)"/>
    <property type="match status" value="1"/>
</dbReference>
<dbReference type="EMBL" id="CAEZTF010000025">
    <property type="protein sequence ID" value="CAB4556245.1"/>
    <property type="molecule type" value="Genomic_DNA"/>
</dbReference>
<evidence type="ECO:0000256" key="4">
    <source>
        <dbReference type="ARBA" id="ARBA00022898"/>
    </source>
</evidence>
<dbReference type="NCBIfam" id="NF005102">
    <property type="entry name" value="PRK06541.1"/>
    <property type="match status" value="1"/>
</dbReference>
<dbReference type="InterPro" id="IPR015422">
    <property type="entry name" value="PyrdxlP-dep_Trfase_small"/>
</dbReference>
<dbReference type="PANTHER" id="PTHR43094">
    <property type="entry name" value="AMINOTRANSFERASE"/>
    <property type="match status" value="1"/>
</dbReference>
<keyword evidence="2" id="KW-0032">Aminotransferase</keyword>
<name>A0A6J6CYQ5_9ZZZZ</name>
<evidence type="ECO:0000256" key="3">
    <source>
        <dbReference type="ARBA" id="ARBA00022679"/>
    </source>
</evidence>
<gene>
    <name evidence="5" type="ORF">UFOPK1618_00228</name>
</gene>
<dbReference type="Gene3D" id="3.90.1150.10">
    <property type="entry name" value="Aspartate Aminotransferase, domain 1"/>
    <property type="match status" value="1"/>
</dbReference>
<dbReference type="GO" id="GO:0008483">
    <property type="term" value="F:transaminase activity"/>
    <property type="evidence" value="ECO:0007669"/>
    <property type="project" value="UniProtKB-KW"/>
</dbReference>
<dbReference type="GO" id="GO:0030170">
    <property type="term" value="F:pyridoxal phosphate binding"/>
    <property type="evidence" value="ECO:0007669"/>
    <property type="project" value="InterPro"/>
</dbReference>
<evidence type="ECO:0000256" key="2">
    <source>
        <dbReference type="ARBA" id="ARBA00022576"/>
    </source>
</evidence>
<dbReference type="CDD" id="cd00610">
    <property type="entry name" value="OAT_like"/>
    <property type="match status" value="1"/>
</dbReference>
<evidence type="ECO:0000256" key="1">
    <source>
        <dbReference type="ARBA" id="ARBA00008954"/>
    </source>
</evidence>
<dbReference type="SUPFAM" id="SSF53383">
    <property type="entry name" value="PLP-dependent transferases"/>
    <property type="match status" value="1"/>
</dbReference>
<dbReference type="InterPro" id="IPR015424">
    <property type="entry name" value="PyrdxlP-dep_Trfase"/>
</dbReference>
<organism evidence="5">
    <name type="scientific">freshwater metagenome</name>
    <dbReference type="NCBI Taxonomy" id="449393"/>
    <lineage>
        <taxon>unclassified sequences</taxon>
        <taxon>metagenomes</taxon>
        <taxon>ecological metagenomes</taxon>
    </lineage>
</organism>
<proteinExistence type="inferred from homology"/>
<protein>
    <submittedName>
        <fullName evidence="5">Unannotated protein</fullName>
    </submittedName>
</protein>
<sequence length="503" mass="55990">MATTASTAGKLVQGLKSLIKAPVRKKPAAAMADRATPLLDARKAGQEATPQMLQQVAKETMFLHFTRHSPYYTAKGEIPIITKASGHHFWDQHGKKYFDGISSLFSVNAGHGRARLAEAAAKQMKELDYFPLWSHAHKPGIELSERLLSYAPKNLSRVFFTTGGGEANETAWKLAKQYFKLMGKPMKHKVLTRAVAYHGTSHGALSLTGIPSMKKAFEPLVPSTFRVPNTNWYRAQDDFETEEEFALWAANRVEEMIVFEDPDTVAAFIFEPIQNSGGCFTAPKIYFDRVREICDKYDVLIVADETIDGFGRTGSMYASNFYGFEPDMMVLAKGMTSAYAPIGALLVAEKLFEPFKNGTTLFPHGYTYGGHPVSAAVALENLDIFDEEDLVGNVVRNQDAFKASLDSLRDLPIVGDVRGKGYFWAIELVKDKTTKETFNDAESEKLLRGILSQRMFEEGLYCRSDDRGDPVVQLAPPLTIGPDQFDEITQILRSSLEHAWKAL</sequence>
<dbReference type="FunFam" id="3.40.640.10:FF:000014">
    <property type="entry name" value="Adenosylmethionine-8-amino-7-oxononanoate aminotransferase, probable"/>
    <property type="match status" value="1"/>
</dbReference>
<dbReference type="Pfam" id="PF00202">
    <property type="entry name" value="Aminotran_3"/>
    <property type="match status" value="1"/>
</dbReference>